<evidence type="ECO:0000256" key="3">
    <source>
        <dbReference type="ARBA" id="ARBA00022771"/>
    </source>
</evidence>
<reference evidence="9" key="1">
    <citation type="submission" date="2013-04" db="EMBL/GenBank/DDBJ databases">
        <title>The Genome Sequence of Fonticula alba ATCC 38817.</title>
        <authorList>
            <consortium name="The Broad Institute Genomics Platform"/>
            <person name="Russ C."/>
            <person name="Cuomo C."/>
            <person name="Burger G."/>
            <person name="Gray M.W."/>
            <person name="Holland P.W.H."/>
            <person name="King N."/>
            <person name="Lang F.B.F."/>
            <person name="Roger A.J."/>
            <person name="Ruiz-Trillo I."/>
            <person name="Brown M."/>
            <person name="Walker B."/>
            <person name="Young S."/>
            <person name="Zeng Q."/>
            <person name="Gargeya S."/>
            <person name="Fitzgerald M."/>
            <person name="Haas B."/>
            <person name="Abouelleil A."/>
            <person name="Allen A.W."/>
            <person name="Alvarado L."/>
            <person name="Arachchi H.M."/>
            <person name="Berlin A.M."/>
            <person name="Chapman S.B."/>
            <person name="Gainer-Dewar J."/>
            <person name="Goldberg J."/>
            <person name="Griggs A."/>
            <person name="Gujja S."/>
            <person name="Hansen M."/>
            <person name="Howarth C."/>
            <person name="Imamovic A."/>
            <person name="Ireland A."/>
            <person name="Larimer J."/>
            <person name="McCowan C."/>
            <person name="Murphy C."/>
            <person name="Pearson M."/>
            <person name="Poon T.W."/>
            <person name="Priest M."/>
            <person name="Roberts A."/>
            <person name="Saif S."/>
            <person name="Shea T."/>
            <person name="Sisk P."/>
            <person name="Sykes S."/>
            <person name="Wortman J."/>
            <person name="Nusbaum C."/>
            <person name="Birren B."/>
        </authorList>
    </citation>
    <scope>NUCLEOTIDE SEQUENCE [LARGE SCALE GENOMIC DNA]</scope>
    <source>
        <strain evidence="9">ATCC 38817</strain>
    </source>
</reference>
<dbReference type="PROSITE" id="PS01358">
    <property type="entry name" value="ZF_RANBP2_1"/>
    <property type="match status" value="1"/>
</dbReference>
<evidence type="ECO:0000256" key="2">
    <source>
        <dbReference type="ARBA" id="ARBA00022723"/>
    </source>
</evidence>
<dbReference type="RefSeq" id="XP_009492910.1">
    <property type="nucleotide sequence ID" value="XM_009494635.1"/>
</dbReference>
<evidence type="ECO:0000256" key="1">
    <source>
        <dbReference type="ARBA" id="ARBA00004123"/>
    </source>
</evidence>
<dbReference type="SUPFAM" id="SSF54928">
    <property type="entry name" value="RNA-binding domain, RBD"/>
    <property type="match status" value="2"/>
</dbReference>
<dbReference type="PANTHER" id="PTHR13948:SF3">
    <property type="entry name" value="FI21118P1"/>
    <property type="match status" value="1"/>
</dbReference>
<accession>A0A058ZFS4</accession>
<feature type="compositionally biased region" description="Basic residues" evidence="7">
    <location>
        <begin position="124"/>
        <end position="137"/>
    </location>
</feature>
<dbReference type="InterPro" id="IPR001876">
    <property type="entry name" value="Znf_RanBP2"/>
</dbReference>
<feature type="region of interest" description="Disordered" evidence="7">
    <location>
        <begin position="437"/>
        <end position="466"/>
    </location>
</feature>
<dbReference type="GO" id="GO:0008270">
    <property type="term" value="F:zinc ion binding"/>
    <property type="evidence" value="ECO:0007669"/>
    <property type="project" value="UniProtKB-KW"/>
</dbReference>
<evidence type="ECO:0000313" key="9">
    <source>
        <dbReference type="EMBL" id="KCV73209.1"/>
    </source>
</evidence>
<gene>
    <name evidence="9" type="ORF">H696_00751</name>
</gene>
<sequence>MPYPVDLRDKYRPLPEHDSPRRLGRRRDGGSRGRRGESPSPDRRDRSWSRSRSRSRSRNRSRSRSWSPSRRRSRSRSRSRSRCRSRSWSRSRSRSRSRSWSPRRYRRRDYSRSPSRSPSPERGRRYRGPSRRYHRYRSPTPPPLFKSLNSRSMLLIGLPAMWEEEQVAYHLNSLGVSDWVDLIVERTLVGVPTGRAVLHMRSVHQAQDLYDAWADSGALGPDWVFRQIDAISPDSKLYHMSSEDFPSEPWRCFRCSTQNIRWAQACVNCLTTLQQSNIERAASNQEAMLALDDRGAHGGADVLINDGSRDAWPEPTSFVLLMGLDVLSTQEQICESLRPFNIPVKAVFLALDITTRTSAGFAVVEFPSVDHASGLISQTHSLDISGKSVSLYFANPQFAFCSEGGQYWDPSLVMEPFRPLTSSVMAADPGAAAIAADPAPGFTNTPAQGSVLPEDTASAATDGQAAGGAHDFEADFALLCADLESNLPLLTEGAASHELAPRPDLEPEPEPEPEPESEPEPEDLEELERLSEPCASYSALPPDPFDFIDAQRAICWLCRTSFVQELPEDLDTFEAPEEVWPRLVEHVRHSRLHRERFQEFTQIAHGLALSGGIAMRVGPPKGSS</sequence>
<dbReference type="PROSITE" id="PS50102">
    <property type="entry name" value="RRM"/>
    <property type="match status" value="1"/>
</dbReference>
<organism evidence="9">
    <name type="scientific">Fonticula alba</name>
    <name type="common">Slime mold</name>
    <dbReference type="NCBI Taxonomy" id="691883"/>
    <lineage>
        <taxon>Eukaryota</taxon>
        <taxon>Rotosphaerida</taxon>
        <taxon>Fonticulaceae</taxon>
        <taxon>Fonticula</taxon>
    </lineage>
</organism>
<keyword evidence="2" id="KW-0479">Metal-binding</keyword>
<keyword evidence="4" id="KW-0862">Zinc</keyword>
<dbReference type="STRING" id="691883.A0A058ZFS4"/>
<comment type="subcellular location">
    <subcellularLocation>
        <location evidence="1">Nucleus</location>
    </subcellularLocation>
</comment>
<keyword evidence="10" id="KW-1185">Reference proteome</keyword>
<dbReference type="OrthoDB" id="439808at2759"/>
<dbReference type="Proteomes" id="UP000030693">
    <property type="component" value="Unassembled WGS sequence"/>
</dbReference>
<dbReference type="GO" id="GO:0003723">
    <property type="term" value="F:RNA binding"/>
    <property type="evidence" value="ECO:0007669"/>
    <property type="project" value="UniProtKB-UniRule"/>
</dbReference>
<keyword evidence="6" id="KW-0694">RNA-binding</keyword>
<feature type="compositionally biased region" description="Basic and acidic residues" evidence="7">
    <location>
        <begin position="1"/>
        <end position="48"/>
    </location>
</feature>
<dbReference type="GO" id="GO:0005634">
    <property type="term" value="C:nucleus"/>
    <property type="evidence" value="ECO:0007669"/>
    <property type="project" value="UniProtKB-SubCell"/>
</dbReference>
<evidence type="ECO:0000259" key="8">
    <source>
        <dbReference type="PROSITE" id="PS50102"/>
    </source>
</evidence>
<evidence type="ECO:0000313" key="10">
    <source>
        <dbReference type="Proteomes" id="UP000030693"/>
    </source>
</evidence>
<evidence type="ECO:0000256" key="4">
    <source>
        <dbReference type="ARBA" id="ARBA00022833"/>
    </source>
</evidence>
<dbReference type="GO" id="GO:0000398">
    <property type="term" value="P:mRNA splicing, via spliceosome"/>
    <property type="evidence" value="ECO:0007669"/>
    <property type="project" value="TreeGrafter"/>
</dbReference>
<protein>
    <recommendedName>
        <fullName evidence="8">RRM domain-containing protein</fullName>
    </recommendedName>
</protein>
<feature type="region of interest" description="Disordered" evidence="7">
    <location>
        <begin position="1"/>
        <end position="142"/>
    </location>
</feature>
<feature type="domain" description="RRM" evidence="8">
    <location>
        <begin position="317"/>
        <end position="396"/>
    </location>
</feature>
<proteinExistence type="predicted"/>
<name>A0A058ZFS4_FONAL</name>
<dbReference type="GeneID" id="20525476"/>
<evidence type="ECO:0000256" key="7">
    <source>
        <dbReference type="SAM" id="MobiDB-lite"/>
    </source>
</evidence>
<dbReference type="InterPro" id="IPR012677">
    <property type="entry name" value="Nucleotide-bd_a/b_plait_sf"/>
</dbReference>
<dbReference type="Gene3D" id="3.30.70.330">
    <property type="match status" value="1"/>
</dbReference>
<dbReference type="EMBL" id="KB932201">
    <property type="protein sequence ID" value="KCV73209.1"/>
    <property type="molecule type" value="Genomic_DNA"/>
</dbReference>
<dbReference type="AlphaFoldDB" id="A0A058ZFS4"/>
<dbReference type="PANTHER" id="PTHR13948">
    <property type="entry name" value="RNA-BINDING PROTEIN"/>
    <property type="match status" value="1"/>
</dbReference>
<evidence type="ECO:0000256" key="6">
    <source>
        <dbReference type="PROSITE-ProRule" id="PRU00176"/>
    </source>
</evidence>
<evidence type="ECO:0000256" key="5">
    <source>
        <dbReference type="ARBA" id="ARBA00023242"/>
    </source>
</evidence>
<feature type="compositionally biased region" description="Acidic residues" evidence="7">
    <location>
        <begin position="506"/>
        <end position="526"/>
    </location>
</feature>
<feature type="compositionally biased region" description="Basic residues" evidence="7">
    <location>
        <begin position="49"/>
        <end position="109"/>
    </location>
</feature>
<dbReference type="InterPro" id="IPR000504">
    <property type="entry name" value="RRM_dom"/>
</dbReference>
<feature type="region of interest" description="Disordered" evidence="7">
    <location>
        <begin position="497"/>
        <end position="529"/>
    </location>
</feature>
<dbReference type="InterPro" id="IPR035979">
    <property type="entry name" value="RBD_domain_sf"/>
</dbReference>
<keyword evidence="5" id="KW-0539">Nucleus</keyword>
<keyword evidence="3" id="KW-0863">Zinc-finger</keyword>